<dbReference type="RefSeq" id="WP_255225560.1">
    <property type="nucleotide sequence ID" value="NZ_JAJEKE010000001.1"/>
</dbReference>
<dbReference type="PIRSF" id="PIRSF004553">
    <property type="entry name" value="CHP00095"/>
    <property type="match status" value="1"/>
</dbReference>
<dbReference type="PANTHER" id="PTHR43542:SF1">
    <property type="entry name" value="METHYLTRANSFERASE"/>
    <property type="match status" value="1"/>
</dbReference>
<dbReference type="EC" id="2.1.1.171" evidence="3"/>
<accession>A0ABT1NBP0</accession>
<dbReference type="Pfam" id="PF03602">
    <property type="entry name" value="Cons_hypoth95"/>
    <property type="match status" value="1"/>
</dbReference>
<dbReference type="PANTHER" id="PTHR43542">
    <property type="entry name" value="METHYLTRANSFERASE"/>
    <property type="match status" value="1"/>
</dbReference>
<dbReference type="InterPro" id="IPR029063">
    <property type="entry name" value="SAM-dependent_MTases_sf"/>
</dbReference>
<dbReference type="CDD" id="cd02440">
    <property type="entry name" value="AdoMet_MTases"/>
    <property type="match status" value="1"/>
</dbReference>
<organism evidence="3 4">
    <name type="scientific">Lutispora saccharofermentans</name>
    <dbReference type="NCBI Taxonomy" id="3024236"/>
    <lineage>
        <taxon>Bacteria</taxon>
        <taxon>Bacillati</taxon>
        <taxon>Bacillota</taxon>
        <taxon>Clostridia</taxon>
        <taxon>Lutisporales</taxon>
        <taxon>Lutisporaceae</taxon>
        <taxon>Lutispora</taxon>
    </lineage>
</organism>
<keyword evidence="2 3" id="KW-0808">Transferase</keyword>
<evidence type="ECO:0000256" key="1">
    <source>
        <dbReference type="ARBA" id="ARBA00022603"/>
    </source>
</evidence>
<dbReference type="PROSITE" id="PS00092">
    <property type="entry name" value="N6_MTASE"/>
    <property type="match status" value="1"/>
</dbReference>
<comment type="caution">
    <text evidence="3">The sequence shown here is derived from an EMBL/GenBank/DDBJ whole genome shotgun (WGS) entry which is preliminary data.</text>
</comment>
<evidence type="ECO:0000256" key="2">
    <source>
        <dbReference type="ARBA" id="ARBA00022679"/>
    </source>
</evidence>
<evidence type="ECO:0000313" key="3">
    <source>
        <dbReference type="EMBL" id="MCQ1528049.1"/>
    </source>
</evidence>
<protein>
    <submittedName>
        <fullName evidence="3">16S rRNA (Guanine(966)-N(2))-methyltransferase RsmD</fullName>
        <ecNumber evidence="3">2.1.1.171</ecNumber>
    </submittedName>
</protein>
<dbReference type="InterPro" id="IPR004398">
    <property type="entry name" value="RNA_MeTrfase_RsmD"/>
</dbReference>
<proteinExistence type="predicted"/>
<dbReference type="Proteomes" id="UP001651880">
    <property type="component" value="Unassembled WGS sequence"/>
</dbReference>
<dbReference type="EMBL" id="JAJEKE010000001">
    <property type="protein sequence ID" value="MCQ1528049.1"/>
    <property type="molecule type" value="Genomic_DNA"/>
</dbReference>
<dbReference type="NCBIfam" id="TIGR00095">
    <property type="entry name" value="16S rRNA (guanine(966)-N(2))-methyltransferase RsmD"/>
    <property type="match status" value="1"/>
</dbReference>
<evidence type="ECO:0000313" key="4">
    <source>
        <dbReference type="Proteomes" id="UP001651880"/>
    </source>
</evidence>
<reference evidence="3 4" key="1">
    <citation type="submission" date="2021-10" db="EMBL/GenBank/DDBJ databases">
        <title>Lutispora strain m25 sp. nov., a thermophilic, non-spore-forming bacterium isolated from a lab-scale methanogenic bioreactor digesting anaerobic sludge.</title>
        <authorList>
            <person name="El Houari A."/>
            <person name="Mcdonald J."/>
        </authorList>
    </citation>
    <scope>NUCLEOTIDE SEQUENCE [LARGE SCALE GENOMIC DNA]</scope>
    <source>
        <strain evidence="4">m25</strain>
    </source>
</reference>
<sequence>MRIIAGELKGRKLDRIDTGSIRPTSDRVREALFSILGDMVIDSSFLDLFSGSGGVGIEAYSRGAKEVVFVDVDSESIKVLKNNLKKTDIIGETEVICNDYALAIDKLSNQGRKFDIIFIDPPYKAGIALEAVRKIQAGDLLKKDGIIVIEHEAKELMPEAEGIFSMFKEKKYGNVRLSLYVAKKENGE</sequence>
<gene>
    <name evidence="3" type="primary">rsmD</name>
    <name evidence="3" type="ORF">LJD61_00590</name>
</gene>
<keyword evidence="4" id="KW-1185">Reference proteome</keyword>
<dbReference type="GO" id="GO:0052913">
    <property type="term" value="F:16S rRNA (guanine(966)-N(2))-methyltransferase activity"/>
    <property type="evidence" value="ECO:0007669"/>
    <property type="project" value="UniProtKB-EC"/>
</dbReference>
<dbReference type="SUPFAM" id="SSF53335">
    <property type="entry name" value="S-adenosyl-L-methionine-dependent methyltransferases"/>
    <property type="match status" value="1"/>
</dbReference>
<dbReference type="InterPro" id="IPR002052">
    <property type="entry name" value="DNA_methylase_N6_adenine_CS"/>
</dbReference>
<keyword evidence="1 3" id="KW-0489">Methyltransferase</keyword>
<dbReference type="Gene3D" id="3.40.50.150">
    <property type="entry name" value="Vaccinia Virus protein VP39"/>
    <property type="match status" value="1"/>
</dbReference>
<name>A0ABT1NBP0_9FIRM</name>